<feature type="transmembrane region" description="Helical" evidence="1">
    <location>
        <begin position="118"/>
        <end position="139"/>
    </location>
</feature>
<evidence type="ECO:0000256" key="1">
    <source>
        <dbReference type="SAM" id="Phobius"/>
    </source>
</evidence>
<feature type="transmembrane region" description="Helical" evidence="1">
    <location>
        <begin position="83"/>
        <end position="106"/>
    </location>
</feature>
<reference evidence="2" key="1">
    <citation type="submission" date="2016-08" db="EMBL/GenBank/DDBJ databases">
        <title>Complete Genome Seqeunce of Paenibacillus sp. BIHB 4019 from tea rhizoplane.</title>
        <authorList>
            <person name="Thakur R."/>
            <person name="Swarnkar M.K."/>
            <person name="Gulati A."/>
        </authorList>
    </citation>
    <scope>NUCLEOTIDE SEQUENCE [LARGE SCALE GENOMIC DNA]</scope>
    <source>
        <strain evidence="2">BIHB4019</strain>
    </source>
</reference>
<feature type="transmembrane region" description="Helical" evidence="1">
    <location>
        <begin position="160"/>
        <end position="177"/>
    </location>
</feature>
<keyword evidence="1" id="KW-0472">Membrane</keyword>
<evidence type="ECO:0000313" key="2">
    <source>
        <dbReference type="EMBL" id="ANY69125.1"/>
    </source>
</evidence>
<keyword evidence="1" id="KW-1133">Transmembrane helix</keyword>
<feature type="transmembrane region" description="Helical" evidence="1">
    <location>
        <begin position="30"/>
        <end position="50"/>
    </location>
</feature>
<sequence>MLEFILFMLFSIVEGFGILYLMLKIYRYDAASFYPALIVVTLMSLQSFFLREELSLESIVPVINIFVFVIFLSVVIKIPFFAALIITGLGYFIFASIQGAIVNTIPFFSLAEIKVHPYIGYLLQVITAGVNLSIAWGLNRMRIGFMESISEKMRFPHEQRVVGGFIIVILLGFGFILHQRSELLNIIYYFLAALFFFVYSYLKEVKPNGGNYFEKTSNKH</sequence>
<dbReference type="AlphaFoldDB" id="A0A1B2DN31"/>
<proteinExistence type="predicted"/>
<keyword evidence="1" id="KW-0812">Transmembrane</keyword>
<protein>
    <submittedName>
        <fullName evidence="2">Uncharacterized protein</fullName>
    </submittedName>
</protein>
<feature type="transmembrane region" description="Helical" evidence="1">
    <location>
        <begin position="183"/>
        <end position="202"/>
    </location>
</feature>
<feature type="transmembrane region" description="Helical" evidence="1">
    <location>
        <begin position="6"/>
        <end position="23"/>
    </location>
</feature>
<dbReference type="EMBL" id="CP016808">
    <property type="protein sequence ID" value="ANY69125.1"/>
    <property type="molecule type" value="Genomic_DNA"/>
</dbReference>
<accession>A0A1B2DN31</accession>
<gene>
    <name evidence="2" type="ORF">BBD42_23555</name>
</gene>
<name>A0A1B2DN31_9BACL</name>
<feature type="transmembrane region" description="Helical" evidence="1">
    <location>
        <begin position="56"/>
        <end position="76"/>
    </location>
</feature>
<organism evidence="2">
    <name type="scientific">Paenibacillus sp. BIHB 4019</name>
    <dbReference type="NCBI Taxonomy" id="1870819"/>
    <lineage>
        <taxon>Bacteria</taxon>
        <taxon>Bacillati</taxon>
        <taxon>Bacillota</taxon>
        <taxon>Bacilli</taxon>
        <taxon>Bacillales</taxon>
        <taxon>Paenibacillaceae</taxon>
        <taxon>Paenibacillus</taxon>
    </lineage>
</organism>
<dbReference type="RefSeq" id="WP_099520170.1">
    <property type="nucleotide sequence ID" value="NZ_CP016808.1"/>
</dbReference>